<protein>
    <submittedName>
        <fullName evidence="2">ASCH domain-containing protein</fullName>
    </submittedName>
</protein>
<keyword evidence="3" id="KW-1185">Reference proteome</keyword>
<dbReference type="Gene3D" id="2.30.130.30">
    <property type="entry name" value="Hypothetical protein"/>
    <property type="match status" value="1"/>
</dbReference>
<gene>
    <name evidence="2" type="ORF">V7S98_02245</name>
</gene>
<proteinExistence type="predicted"/>
<dbReference type="InterPro" id="IPR007374">
    <property type="entry name" value="ASCH_domain"/>
</dbReference>
<sequence>MKALSIRQPWAWLIMSGGKDIENRTWHTKFRGRFLVHAAAGMTRREFLSAFDFMAQRGIKPPFPVPPDNLLRGGIIGSVELVDSVDHSESPWYMGEKGFVLRDPKPLPFAPMKGRLGFFEVPGETLCTCPSGDGSLRWPCPAHPPEELLP</sequence>
<name>A0ABU8QN02_9PSED</name>
<dbReference type="EMBL" id="JBBHLC010000003">
    <property type="protein sequence ID" value="MEJ5862038.1"/>
    <property type="molecule type" value="Genomic_DNA"/>
</dbReference>
<dbReference type="Pfam" id="PF04266">
    <property type="entry name" value="ASCH"/>
    <property type="match status" value="1"/>
</dbReference>
<evidence type="ECO:0000259" key="1">
    <source>
        <dbReference type="Pfam" id="PF04266"/>
    </source>
</evidence>
<feature type="domain" description="ASCH" evidence="1">
    <location>
        <begin position="4"/>
        <end position="38"/>
    </location>
</feature>
<accession>A0ABU8QN02</accession>
<dbReference type="CDD" id="cd06554">
    <property type="entry name" value="ASCH_ASC-1_like"/>
    <property type="match status" value="1"/>
</dbReference>
<evidence type="ECO:0000313" key="3">
    <source>
        <dbReference type="Proteomes" id="UP001380290"/>
    </source>
</evidence>
<dbReference type="Proteomes" id="UP001380290">
    <property type="component" value="Unassembled WGS sequence"/>
</dbReference>
<dbReference type="InterPro" id="IPR015947">
    <property type="entry name" value="PUA-like_sf"/>
</dbReference>
<evidence type="ECO:0000313" key="2">
    <source>
        <dbReference type="EMBL" id="MEJ5862038.1"/>
    </source>
</evidence>
<reference evidence="2 3" key="1">
    <citation type="submission" date="2024-02" db="EMBL/GenBank/DDBJ databases">
        <title>Identification of pathogenicity and growth-promoting function of Pseudomonas putida variant.</title>
        <authorList>
            <person name="Sun J."/>
        </authorList>
    </citation>
    <scope>NUCLEOTIDE SEQUENCE [LARGE SCALE GENOMIC DNA]</scope>
    <source>
        <strain evidence="2 3">A03</strain>
    </source>
</reference>
<organism evidence="2 3">
    <name type="scientific">Pseudomonas farsensis</name>
    <dbReference type="NCBI Taxonomy" id="2745492"/>
    <lineage>
        <taxon>Bacteria</taxon>
        <taxon>Pseudomonadati</taxon>
        <taxon>Pseudomonadota</taxon>
        <taxon>Gammaproteobacteria</taxon>
        <taxon>Pseudomonadales</taxon>
        <taxon>Pseudomonadaceae</taxon>
        <taxon>Pseudomonas</taxon>
    </lineage>
</organism>
<comment type="caution">
    <text evidence="2">The sequence shown here is derived from an EMBL/GenBank/DDBJ whole genome shotgun (WGS) entry which is preliminary data.</text>
</comment>
<dbReference type="RefSeq" id="WP_339598130.1">
    <property type="nucleotide sequence ID" value="NZ_JBBHLC010000003.1"/>
</dbReference>
<dbReference type="SUPFAM" id="SSF88697">
    <property type="entry name" value="PUA domain-like"/>
    <property type="match status" value="1"/>
</dbReference>